<sequence length="416" mass="47552">MTRPKYHLFHLCSGHAIARKLARRHYIRSLNADGFYIGEHLEKIEAIFPRLADTFTVLETWNECHVPFAQKNGVMTCCEYEDPARLRGRTEQFIVLEFHYAQNVRYFEDMLSEIRQILEFSADIQHVGNDVLRQMNIVNDSFMCAHIRRSDFLELNVASDFNSSVLNIYEIATQQKVKYSMNSEGVDLYLASKVCGAMLITAPTSTFGPHGEPISARNPMHGDRMRFDSNQFKTFSLYQKPQWRICFVEPALYFIKNTGGATDNPRFRMTTLLLACLATFVSATVLNNEESRNKRSTSDETFVEKLKEGNDLLKNVPNANDTMELLLKLHDMEKEIIDQSPSEKPGAEVLKAMEDYAKMVQNNKDNSIPKINADNKVGNALFQGDMLLTKEQAEEILEDVEENEAKHKLEKAHSSG</sequence>
<reference evidence="1" key="1">
    <citation type="submission" date="2021-06" db="EMBL/GenBank/DDBJ databases">
        <title>Parelaphostrongylus tenuis whole genome reference sequence.</title>
        <authorList>
            <person name="Garwood T.J."/>
            <person name="Larsen P.A."/>
            <person name="Fountain-Jones N.M."/>
            <person name="Garbe J.R."/>
            <person name="Macchietto M.G."/>
            <person name="Kania S.A."/>
            <person name="Gerhold R.W."/>
            <person name="Richards J.E."/>
            <person name="Wolf T.M."/>
        </authorList>
    </citation>
    <scope>NUCLEOTIDE SEQUENCE</scope>
    <source>
        <strain evidence="1">MNPRO001-30</strain>
        <tissue evidence="1">Meninges</tissue>
    </source>
</reference>
<protein>
    <submittedName>
        <fullName evidence="1">Uncharacterized protein</fullName>
    </submittedName>
</protein>
<dbReference type="Proteomes" id="UP001196413">
    <property type="component" value="Unassembled WGS sequence"/>
</dbReference>
<keyword evidence="2" id="KW-1185">Reference proteome</keyword>
<proteinExistence type="predicted"/>
<dbReference type="PANTHER" id="PTHR22898">
    <property type="entry name" value="UNCHARACTERIZED GLYCOSOL TRANSFERASE-RELATED"/>
    <property type="match status" value="1"/>
</dbReference>
<gene>
    <name evidence="1" type="ORF">KIN20_032677</name>
</gene>
<dbReference type="EMBL" id="JAHQIW010006868">
    <property type="protein sequence ID" value="KAJ1370858.1"/>
    <property type="molecule type" value="Genomic_DNA"/>
</dbReference>
<accession>A0AAD5R6T6</accession>
<dbReference type="AlphaFoldDB" id="A0AAD5R6T6"/>
<evidence type="ECO:0000313" key="1">
    <source>
        <dbReference type="EMBL" id="KAJ1370858.1"/>
    </source>
</evidence>
<evidence type="ECO:0000313" key="2">
    <source>
        <dbReference type="Proteomes" id="UP001196413"/>
    </source>
</evidence>
<dbReference type="InterPro" id="IPR052501">
    <property type="entry name" value="Alpha-1-2_FucT"/>
</dbReference>
<dbReference type="PANTHER" id="PTHR22898:SF2">
    <property type="entry name" value="GALACTOSIDE 2-ALPHA-L-FUCOSYLTRANSFERASE-RELATED"/>
    <property type="match status" value="1"/>
</dbReference>
<organism evidence="1 2">
    <name type="scientific">Parelaphostrongylus tenuis</name>
    <name type="common">Meningeal worm</name>
    <dbReference type="NCBI Taxonomy" id="148309"/>
    <lineage>
        <taxon>Eukaryota</taxon>
        <taxon>Metazoa</taxon>
        <taxon>Ecdysozoa</taxon>
        <taxon>Nematoda</taxon>
        <taxon>Chromadorea</taxon>
        <taxon>Rhabditida</taxon>
        <taxon>Rhabditina</taxon>
        <taxon>Rhabditomorpha</taxon>
        <taxon>Strongyloidea</taxon>
        <taxon>Metastrongylidae</taxon>
        <taxon>Parelaphostrongylus</taxon>
    </lineage>
</organism>
<name>A0AAD5R6T6_PARTN</name>
<comment type="caution">
    <text evidence="1">The sequence shown here is derived from an EMBL/GenBank/DDBJ whole genome shotgun (WGS) entry which is preliminary data.</text>
</comment>